<name>A0AAI8YU20_9PEZI</name>
<dbReference type="Proteomes" id="UP001296104">
    <property type="component" value="Unassembled WGS sequence"/>
</dbReference>
<sequence length="126" mass="14294">MPLGQATQSMNTPIFKRQSSDSNRESSNTNYHSLKIKNDDMHMLVEAEMEAVGQTMFTALTYRPGALNEKQAHAEGAKLQNLNKKHANRHENVKKIMKHQENQLVFSARADFLIKNVDPSRCGEPQ</sequence>
<protein>
    <submittedName>
        <fullName evidence="2">Uncharacterized protein</fullName>
    </submittedName>
</protein>
<evidence type="ECO:0000313" key="3">
    <source>
        <dbReference type="Proteomes" id="UP001296104"/>
    </source>
</evidence>
<evidence type="ECO:0000313" key="2">
    <source>
        <dbReference type="EMBL" id="CAK3871694.1"/>
    </source>
</evidence>
<proteinExistence type="predicted"/>
<gene>
    <name evidence="2" type="ORF">LECACI_7A001996</name>
</gene>
<reference evidence="2" key="1">
    <citation type="submission" date="2023-11" db="EMBL/GenBank/DDBJ databases">
        <authorList>
            <person name="Alioto T."/>
            <person name="Alioto T."/>
            <person name="Gomez Garrido J."/>
        </authorList>
    </citation>
    <scope>NUCLEOTIDE SEQUENCE</scope>
</reference>
<comment type="caution">
    <text evidence="2">The sequence shown here is derived from an EMBL/GenBank/DDBJ whole genome shotgun (WGS) entry which is preliminary data.</text>
</comment>
<feature type="region of interest" description="Disordered" evidence="1">
    <location>
        <begin position="1"/>
        <end position="34"/>
    </location>
</feature>
<feature type="compositionally biased region" description="Polar residues" evidence="1">
    <location>
        <begin position="1"/>
        <end position="12"/>
    </location>
</feature>
<evidence type="ECO:0000256" key="1">
    <source>
        <dbReference type="SAM" id="MobiDB-lite"/>
    </source>
</evidence>
<dbReference type="EMBL" id="CAVMBE010000008">
    <property type="protein sequence ID" value="CAK3871694.1"/>
    <property type="molecule type" value="Genomic_DNA"/>
</dbReference>
<keyword evidence="3" id="KW-1185">Reference proteome</keyword>
<dbReference type="AlphaFoldDB" id="A0AAI8YU20"/>
<accession>A0AAI8YU20</accession>
<organism evidence="2 3">
    <name type="scientific">Lecanosticta acicola</name>
    <dbReference type="NCBI Taxonomy" id="111012"/>
    <lineage>
        <taxon>Eukaryota</taxon>
        <taxon>Fungi</taxon>
        <taxon>Dikarya</taxon>
        <taxon>Ascomycota</taxon>
        <taxon>Pezizomycotina</taxon>
        <taxon>Dothideomycetes</taxon>
        <taxon>Dothideomycetidae</taxon>
        <taxon>Mycosphaerellales</taxon>
        <taxon>Mycosphaerellaceae</taxon>
        <taxon>Lecanosticta</taxon>
    </lineage>
</organism>